<evidence type="ECO:0000313" key="3">
    <source>
        <dbReference type="EMBL" id="WQB70500.1"/>
    </source>
</evidence>
<dbReference type="NCBIfam" id="TIGR02607">
    <property type="entry name" value="antidote_HigA"/>
    <property type="match status" value="1"/>
</dbReference>
<dbReference type="InterPro" id="IPR001387">
    <property type="entry name" value="Cro/C1-type_HTH"/>
</dbReference>
<dbReference type="CDD" id="cd00093">
    <property type="entry name" value="HTH_XRE"/>
    <property type="match status" value="1"/>
</dbReference>
<evidence type="ECO:0000259" key="2">
    <source>
        <dbReference type="PROSITE" id="PS50943"/>
    </source>
</evidence>
<evidence type="ECO:0000313" key="4">
    <source>
        <dbReference type="Proteomes" id="UP001324533"/>
    </source>
</evidence>
<dbReference type="Proteomes" id="UP001324533">
    <property type="component" value="Chromosome"/>
</dbReference>
<dbReference type="InterPro" id="IPR013430">
    <property type="entry name" value="Toxin_antidote_HigA"/>
</dbReference>
<name>A0ABZ0VED2_9MICO</name>
<dbReference type="Gene3D" id="1.10.260.40">
    <property type="entry name" value="lambda repressor-like DNA-binding domains"/>
    <property type="match status" value="1"/>
</dbReference>
<dbReference type="SMART" id="SM00530">
    <property type="entry name" value="HTH_XRE"/>
    <property type="match status" value="1"/>
</dbReference>
<proteinExistence type="predicted"/>
<dbReference type="InterPro" id="IPR010982">
    <property type="entry name" value="Lambda_DNA-bd_dom_sf"/>
</dbReference>
<sequence length="99" mass="10885">MSPSSTITDDLSTPGEILLEEFLEPFGVSQYELAKRIGVDQTRISRIVRGKQAITADTALRLAAFFGTTPQFWLRLQEGYDLALARTATPLSSIRPLSA</sequence>
<organism evidence="3 4">
    <name type="scientific">Microbacterium invictum</name>
    <dbReference type="NCBI Taxonomy" id="515415"/>
    <lineage>
        <taxon>Bacteria</taxon>
        <taxon>Bacillati</taxon>
        <taxon>Actinomycetota</taxon>
        <taxon>Actinomycetes</taxon>
        <taxon>Micrococcales</taxon>
        <taxon>Microbacteriaceae</taxon>
        <taxon>Microbacterium</taxon>
    </lineage>
</organism>
<keyword evidence="1" id="KW-0238">DNA-binding</keyword>
<feature type="domain" description="HTH cro/C1-type" evidence="2">
    <location>
        <begin position="19"/>
        <end position="73"/>
    </location>
</feature>
<protein>
    <submittedName>
        <fullName evidence="3">HigA family addiction module antitoxin</fullName>
    </submittedName>
</protein>
<dbReference type="PANTHER" id="PTHR36924:SF1">
    <property type="entry name" value="ANTITOXIN HIGA-1"/>
    <property type="match status" value="1"/>
</dbReference>
<keyword evidence="4" id="KW-1185">Reference proteome</keyword>
<reference evidence="3 4" key="1">
    <citation type="submission" date="2023-06" db="EMBL/GenBank/DDBJ databases">
        <title>Rock-solubilizing bacteria, Microbacterium invictum, promotes re-establishment of vegetation in rocky wasteland by accelerating rock bio-weathering and reshaping soil bacterial community.</title>
        <authorList>
            <person name="Liu C."/>
        </authorList>
    </citation>
    <scope>NUCLEOTIDE SEQUENCE [LARGE SCALE GENOMIC DNA]</scope>
    <source>
        <strain evidence="3 4">X-18</strain>
    </source>
</reference>
<gene>
    <name evidence="3" type="ORF">T9R20_00640</name>
</gene>
<dbReference type="PROSITE" id="PS50943">
    <property type="entry name" value="HTH_CROC1"/>
    <property type="match status" value="1"/>
</dbReference>
<dbReference type="RefSeq" id="WP_322410642.1">
    <property type="nucleotide sequence ID" value="NZ_CP139779.1"/>
</dbReference>
<evidence type="ECO:0000256" key="1">
    <source>
        <dbReference type="ARBA" id="ARBA00023125"/>
    </source>
</evidence>
<dbReference type="SUPFAM" id="SSF47413">
    <property type="entry name" value="lambda repressor-like DNA-binding domains"/>
    <property type="match status" value="1"/>
</dbReference>
<dbReference type="Pfam" id="PF01381">
    <property type="entry name" value="HTH_3"/>
    <property type="match status" value="1"/>
</dbReference>
<dbReference type="PANTHER" id="PTHR36924">
    <property type="entry name" value="ANTITOXIN HIGA-1"/>
    <property type="match status" value="1"/>
</dbReference>
<dbReference type="EMBL" id="CP139779">
    <property type="protein sequence ID" value="WQB70500.1"/>
    <property type="molecule type" value="Genomic_DNA"/>
</dbReference>
<accession>A0ABZ0VED2</accession>